<dbReference type="Gene3D" id="2.40.20.10">
    <property type="entry name" value="Plasminogen Kringle 4"/>
    <property type="match status" value="1"/>
</dbReference>
<keyword evidence="14" id="KW-1015">Disulfide bond</keyword>
<dbReference type="InterPro" id="IPR001254">
    <property type="entry name" value="Trypsin_dom"/>
</dbReference>
<dbReference type="InterPro" id="IPR043504">
    <property type="entry name" value="Peptidase_S1_PA_chymotrypsin"/>
</dbReference>
<sequence length="411" mass="46025">MKILLFFPTLTPMRAAFKMRLCAATETCWPGERSSYTGDVSKSLGGRRCLNWRNVFNPWGDSNGIGDHNYCRNPDQSGRPWCYVRRGRRIVWEFCVVPMCPKTTVPPRPVALDTALSCGERQEQRTNKIVNGSFADVESHPWIAAIFGQRSLCGGSLISPCWVVTAAHCFDDGDATDIRQLSVHLGKKAINETNAKKEQAFLVEKLIIHQHFDSSDLNNDIALLKIKRRDGSCAAKSASARVVCLPPLRTQLPAGFQCTVAGYGHESYRTYHRINDQLHQRVWGCWNYGQHQSRVFISEGSYSQYLKKTEVKLISHSLCQSPSYYGKRITDNMLCAGSPDWTTDSCSGDSGGPLVCEAAGRMFLFGVVSWGDECAKKNKPGVYTQVTNYNKWIADETGLSEYTKGLMYPEK</sequence>
<comment type="subcellular location">
    <subcellularLocation>
        <location evidence="3">Secreted</location>
        <location evidence="3">Extracellular space</location>
    </subcellularLocation>
</comment>
<feature type="signal peptide" evidence="23">
    <location>
        <begin position="1"/>
        <end position="16"/>
    </location>
</feature>
<comment type="caution">
    <text evidence="21">Lacks conserved residue(s) required for the propagation of feature annotation.</text>
</comment>
<evidence type="ECO:0000256" key="8">
    <source>
        <dbReference type="ARBA" id="ARBA00022572"/>
    </source>
</evidence>
<feature type="chain" id="PRO_5025463978" description="Acrosin" evidence="23">
    <location>
        <begin position="17"/>
        <end position="411"/>
    </location>
</feature>
<dbReference type="Pfam" id="PF00089">
    <property type="entry name" value="Trypsin"/>
    <property type="match status" value="2"/>
</dbReference>
<dbReference type="SMART" id="SM00020">
    <property type="entry name" value="Tryp_SPc"/>
    <property type="match status" value="1"/>
</dbReference>
<evidence type="ECO:0000259" key="24">
    <source>
        <dbReference type="PROSITE" id="PS50070"/>
    </source>
</evidence>
<evidence type="ECO:0000256" key="4">
    <source>
        <dbReference type="ARBA" id="ARBA00012050"/>
    </source>
</evidence>
<evidence type="ECO:0000313" key="26">
    <source>
        <dbReference type="Ensembl" id="ENSTRUP00000074200.1"/>
    </source>
</evidence>
<dbReference type="PROSITE" id="PS50070">
    <property type="entry name" value="KRINGLE_2"/>
    <property type="match status" value="1"/>
</dbReference>
<dbReference type="AlphaFoldDB" id="A0A674NK95"/>
<dbReference type="PANTHER" id="PTHR24264:SF38">
    <property type="entry name" value="UROKINASE-TYPE PLASMINOGEN ACTIVATOR"/>
    <property type="match status" value="1"/>
</dbReference>
<evidence type="ECO:0000256" key="20">
    <source>
        <dbReference type="ARBA" id="ARBA00038868"/>
    </source>
</evidence>
<dbReference type="InterPro" id="IPR009003">
    <property type="entry name" value="Peptidase_S1_PA"/>
</dbReference>
<comment type="function">
    <text evidence="2">Acrosin is the major protease of mammalian spermatozoa. It is a serine protease of trypsin-like cleavage specificity, it is synthesized in a zymogen form, proacrosin and stored in the acrosome.</text>
</comment>
<dbReference type="EC" id="3.4.21.4" evidence="20"/>
<dbReference type="GeneTree" id="ENSGT00940000158930"/>
<evidence type="ECO:0000313" key="27">
    <source>
        <dbReference type="Proteomes" id="UP000005226"/>
    </source>
</evidence>
<evidence type="ECO:0000256" key="12">
    <source>
        <dbReference type="ARBA" id="ARBA00022825"/>
    </source>
</evidence>
<evidence type="ECO:0000256" key="19">
    <source>
        <dbReference type="ARBA" id="ARBA00036320"/>
    </source>
</evidence>
<dbReference type="InterPro" id="IPR033116">
    <property type="entry name" value="TRYPSIN_SER"/>
</dbReference>
<dbReference type="Proteomes" id="UP000005226">
    <property type="component" value="Chromosome 4"/>
</dbReference>
<dbReference type="PRINTS" id="PR00018">
    <property type="entry name" value="KRINGLE"/>
</dbReference>
<evidence type="ECO:0000256" key="5">
    <source>
        <dbReference type="ARBA" id="ARBA00017161"/>
    </source>
</evidence>
<evidence type="ECO:0000256" key="18">
    <source>
        <dbReference type="ARBA" id="ARBA00025832"/>
    </source>
</evidence>
<keyword evidence="27" id="KW-1185">Reference proteome</keyword>
<proteinExistence type="inferred from homology"/>
<keyword evidence="6" id="KW-0964">Secreted</keyword>
<dbReference type="PANTHER" id="PTHR24264">
    <property type="entry name" value="TRYPSIN-RELATED"/>
    <property type="match status" value="1"/>
</dbReference>
<evidence type="ECO:0000256" key="16">
    <source>
        <dbReference type="ARBA" id="ARBA00023202"/>
    </source>
</evidence>
<dbReference type="PROSITE" id="PS00135">
    <property type="entry name" value="TRYPSIN_SER"/>
    <property type="match status" value="1"/>
</dbReference>
<dbReference type="GO" id="GO:0031639">
    <property type="term" value="P:plasminogen activation"/>
    <property type="evidence" value="ECO:0007669"/>
    <property type="project" value="TreeGrafter"/>
</dbReference>
<gene>
    <name evidence="26" type="primary">plaua</name>
</gene>
<evidence type="ECO:0000256" key="14">
    <source>
        <dbReference type="ARBA" id="ARBA00023157"/>
    </source>
</evidence>
<keyword evidence="12 22" id="KW-0720">Serine protease</keyword>
<dbReference type="InParanoid" id="A0A674NK95"/>
<evidence type="ECO:0000256" key="9">
    <source>
        <dbReference type="ARBA" id="ARBA00022670"/>
    </source>
</evidence>
<dbReference type="InterPro" id="IPR013806">
    <property type="entry name" value="Kringle-like"/>
</dbReference>
<keyword evidence="9 22" id="KW-0645">Protease</keyword>
<reference evidence="26 27" key="1">
    <citation type="journal article" date="2011" name="Genome Biol. Evol.">
        <title>Integration of the genetic map and genome assembly of fugu facilitates insights into distinct features of genome evolution in teleosts and mammals.</title>
        <authorList>
            <person name="Kai W."/>
            <person name="Kikuchi K."/>
            <person name="Tohari S."/>
            <person name="Chew A.K."/>
            <person name="Tay A."/>
            <person name="Fujiwara A."/>
            <person name="Hosoya S."/>
            <person name="Suetake H."/>
            <person name="Naruse K."/>
            <person name="Brenner S."/>
            <person name="Suzuki Y."/>
            <person name="Venkatesh B."/>
        </authorList>
    </citation>
    <scope>NUCLEOTIDE SEQUENCE [LARGE SCALE GENOMIC DNA]</scope>
</reference>
<dbReference type="PROSITE" id="PS00134">
    <property type="entry name" value="TRYPSIN_HIS"/>
    <property type="match status" value="1"/>
</dbReference>
<dbReference type="PROSITE" id="PS00021">
    <property type="entry name" value="KRINGLE_1"/>
    <property type="match status" value="1"/>
</dbReference>
<organism evidence="26 27">
    <name type="scientific">Takifugu rubripes</name>
    <name type="common">Japanese pufferfish</name>
    <name type="synonym">Fugu rubripes</name>
    <dbReference type="NCBI Taxonomy" id="31033"/>
    <lineage>
        <taxon>Eukaryota</taxon>
        <taxon>Metazoa</taxon>
        <taxon>Chordata</taxon>
        <taxon>Craniata</taxon>
        <taxon>Vertebrata</taxon>
        <taxon>Euteleostomi</taxon>
        <taxon>Actinopterygii</taxon>
        <taxon>Neopterygii</taxon>
        <taxon>Teleostei</taxon>
        <taxon>Neoteleostei</taxon>
        <taxon>Acanthomorphata</taxon>
        <taxon>Eupercaria</taxon>
        <taxon>Tetraodontiformes</taxon>
        <taxon>Tetradontoidea</taxon>
        <taxon>Tetraodontidae</taxon>
        <taxon>Takifugu</taxon>
    </lineage>
</organism>
<accession>A0A674NK95</accession>
<keyword evidence="7" id="KW-0245">EGF-like domain</keyword>
<dbReference type="GO" id="GO:0005615">
    <property type="term" value="C:extracellular space"/>
    <property type="evidence" value="ECO:0007669"/>
    <property type="project" value="TreeGrafter"/>
</dbReference>
<dbReference type="CDD" id="cd00190">
    <property type="entry name" value="Tryp_SPc"/>
    <property type="match status" value="1"/>
</dbReference>
<evidence type="ECO:0000256" key="1">
    <source>
        <dbReference type="ARBA" id="ARBA00001656"/>
    </source>
</evidence>
<dbReference type="InterPro" id="IPR018056">
    <property type="entry name" value="Kringle_CS"/>
</dbReference>
<evidence type="ECO:0000256" key="11">
    <source>
        <dbReference type="ARBA" id="ARBA00022801"/>
    </source>
</evidence>
<dbReference type="CDD" id="cd00108">
    <property type="entry name" value="KR"/>
    <property type="match status" value="1"/>
</dbReference>
<evidence type="ECO:0000256" key="7">
    <source>
        <dbReference type="ARBA" id="ARBA00022536"/>
    </source>
</evidence>
<keyword evidence="16" id="KW-0617">Plasminogen activation</keyword>
<evidence type="ECO:0000256" key="21">
    <source>
        <dbReference type="PROSITE-ProRule" id="PRU00121"/>
    </source>
</evidence>
<dbReference type="Gene3D" id="2.40.10.10">
    <property type="entry name" value="Trypsin-like serine proteases"/>
    <property type="match status" value="1"/>
</dbReference>
<evidence type="ECO:0000259" key="25">
    <source>
        <dbReference type="PROSITE" id="PS50240"/>
    </source>
</evidence>
<reference evidence="26" key="2">
    <citation type="submission" date="2025-08" db="UniProtKB">
        <authorList>
            <consortium name="Ensembl"/>
        </authorList>
    </citation>
    <scope>IDENTIFICATION</scope>
</reference>
<dbReference type="InterPro" id="IPR050127">
    <property type="entry name" value="Serine_Proteases_S1"/>
</dbReference>
<evidence type="ECO:0000256" key="2">
    <source>
        <dbReference type="ARBA" id="ARBA00003042"/>
    </source>
</evidence>
<dbReference type="Pfam" id="PF00051">
    <property type="entry name" value="Kringle"/>
    <property type="match status" value="1"/>
</dbReference>
<dbReference type="SUPFAM" id="SSF57440">
    <property type="entry name" value="Kringle-like"/>
    <property type="match status" value="1"/>
</dbReference>
<dbReference type="GO" id="GO:0004252">
    <property type="term" value="F:serine-type endopeptidase activity"/>
    <property type="evidence" value="ECO:0007669"/>
    <property type="project" value="UniProtKB-EC"/>
</dbReference>
<evidence type="ECO:0000256" key="3">
    <source>
        <dbReference type="ARBA" id="ARBA00004239"/>
    </source>
</evidence>
<dbReference type="SMART" id="SM00130">
    <property type="entry name" value="KR"/>
    <property type="match status" value="1"/>
</dbReference>
<dbReference type="FunFam" id="2.40.10.10:FF:000060">
    <property type="entry name" value="Acrosin"/>
    <property type="match status" value="1"/>
</dbReference>
<keyword evidence="10 23" id="KW-0732">Signal</keyword>
<feature type="domain" description="Kringle" evidence="24">
    <location>
        <begin position="27"/>
        <end position="100"/>
    </location>
</feature>
<dbReference type="EC" id="3.4.21.10" evidence="4"/>
<dbReference type="PRINTS" id="PR00722">
    <property type="entry name" value="CHYMOTRYPSIN"/>
</dbReference>
<evidence type="ECO:0000256" key="6">
    <source>
        <dbReference type="ARBA" id="ARBA00022525"/>
    </source>
</evidence>
<evidence type="ECO:0000256" key="22">
    <source>
        <dbReference type="RuleBase" id="RU363034"/>
    </source>
</evidence>
<evidence type="ECO:0000256" key="17">
    <source>
        <dbReference type="ARBA" id="ARBA00024195"/>
    </source>
</evidence>
<name>A0A674NK95_TAKRU</name>
<comment type="catalytic activity">
    <reaction evidence="19">
        <text>Preferential cleavage: Arg-|-Xaa, Lys-|-Xaa.</text>
        <dbReference type="EC" id="3.4.21.4"/>
    </reaction>
</comment>
<dbReference type="InterPro" id="IPR000001">
    <property type="entry name" value="Kringle"/>
</dbReference>
<evidence type="ECO:0000256" key="23">
    <source>
        <dbReference type="SAM" id="SignalP"/>
    </source>
</evidence>
<dbReference type="SUPFAM" id="SSF50494">
    <property type="entry name" value="Trypsin-like serine proteases"/>
    <property type="match status" value="1"/>
</dbReference>
<comment type="similarity">
    <text evidence="17">Belongs to the peptidase S1 family. CLIP subfamily.</text>
</comment>
<dbReference type="FunFam" id="2.40.10.10:FF:000002">
    <property type="entry name" value="Transmembrane protease serine"/>
    <property type="match status" value="1"/>
</dbReference>
<dbReference type="Ensembl" id="ENSTRUT00000074072.1">
    <property type="protein sequence ID" value="ENSTRUP00000074200.1"/>
    <property type="gene ID" value="ENSTRUG00000014454.3"/>
</dbReference>
<dbReference type="OMA" id="WPWCYVQ"/>
<dbReference type="GO" id="GO:0033628">
    <property type="term" value="P:regulation of cell adhesion mediated by integrin"/>
    <property type="evidence" value="ECO:0007669"/>
    <property type="project" value="TreeGrafter"/>
</dbReference>
<keyword evidence="11 22" id="KW-0378">Hydrolase</keyword>
<evidence type="ECO:0000256" key="13">
    <source>
        <dbReference type="ARBA" id="ARBA00023145"/>
    </source>
</evidence>
<keyword evidence="13" id="KW-0865">Zymogen</keyword>
<dbReference type="InterPro" id="IPR001314">
    <property type="entry name" value="Peptidase_S1A"/>
</dbReference>
<comment type="catalytic activity">
    <reaction evidence="1">
        <text>Preferential cleavage: Arg-|-Xaa, Lys-|-Xaa.</text>
        <dbReference type="EC" id="3.4.21.10"/>
    </reaction>
</comment>
<protein>
    <recommendedName>
        <fullName evidence="5">Acrosin</fullName>
        <ecNumber evidence="4">3.4.21.10</ecNumber>
        <ecNumber evidence="20">3.4.21.4</ecNumber>
    </recommendedName>
</protein>
<comment type="subunit">
    <text evidence="18">Heavy chain (catalytic) and a light chain linked by two disulfide bonds. Forms a heterodimer with SERPINA5.</text>
</comment>
<dbReference type="InterPro" id="IPR038178">
    <property type="entry name" value="Kringle_sf"/>
</dbReference>
<reference evidence="26" key="3">
    <citation type="submission" date="2025-09" db="UniProtKB">
        <authorList>
            <consortium name="Ensembl"/>
        </authorList>
    </citation>
    <scope>IDENTIFICATION</scope>
</reference>
<dbReference type="PROSITE" id="PS50240">
    <property type="entry name" value="TRYPSIN_DOM"/>
    <property type="match status" value="1"/>
</dbReference>
<feature type="domain" description="Peptidase S1" evidence="25">
    <location>
        <begin position="129"/>
        <end position="398"/>
    </location>
</feature>
<evidence type="ECO:0000256" key="15">
    <source>
        <dbReference type="ARBA" id="ARBA00023180"/>
    </source>
</evidence>
<dbReference type="InterPro" id="IPR018114">
    <property type="entry name" value="TRYPSIN_HIS"/>
</dbReference>
<keyword evidence="15" id="KW-0325">Glycoprotein</keyword>
<evidence type="ECO:0000256" key="10">
    <source>
        <dbReference type="ARBA" id="ARBA00022729"/>
    </source>
</evidence>
<keyword evidence="8 21" id="KW-0420">Kringle</keyword>